<evidence type="ECO:0000256" key="6">
    <source>
        <dbReference type="ARBA" id="ARBA00022692"/>
    </source>
</evidence>
<gene>
    <name evidence="17" type="primary">uppP</name>
    <name evidence="18" type="ORF">B5E91_00760</name>
</gene>
<accession>A0A1Y4QMP0</accession>
<dbReference type="InterPro" id="IPR003824">
    <property type="entry name" value="UppP"/>
</dbReference>
<evidence type="ECO:0000256" key="15">
    <source>
        <dbReference type="ARBA" id="ARBA00032932"/>
    </source>
</evidence>
<comment type="similarity">
    <text evidence="2 17">Belongs to the UppP family.</text>
</comment>
<evidence type="ECO:0000313" key="19">
    <source>
        <dbReference type="Proteomes" id="UP000196258"/>
    </source>
</evidence>
<feature type="transmembrane region" description="Helical" evidence="17">
    <location>
        <begin position="203"/>
        <end position="221"/>
    </location>
</feature>
<keyword evidence="9 17" id="KW-0573">Peptidoglycan synthesis</keyword>
<evidence type="ECO:0000256" key="11">
    <source>
        <dbReference type="ARBA" id="ARBA00023136"/>
    </source>
</evidence>
<dbReference type="HAMAP" id="MF_01006">
    <property type="entry name" value="Undec_diphosphatase"/>
    <property type="match status" value="1"/>
</dbReference>
<comment type="miscellaneous">
    <text evidence="17">Bacitracin is thought to be involved in the inhibition of peptidoglycan synthesis by sequestering undecaprenyl diphosphate, thereby reducing the pool of lipid carrier available.</text>
</comment>
<comment type="catalytic activity">
    <reaction evidence="16 17">
        <text>di-trans,octa-cis-undecaprenyl diphosphate + H2O = di-trans,octa-cis-undecaprenyl phosphate + phosphate + H(+)</text>
        <dbReference type="Rhea" id="RHEA:28094"/>
        <dbReference type="ChEBI" id="CHEBI:15377"/>
        <dbReference type="ChEBI" id="CHEBI:15378"/>
        <dbReference type="ChEBI" id="CHEBI:43474"/>
        <dbReference type="ChEBI" id="CHEBI:58405"/>
        <dbReference type="ChEBI" id="CHEBI:60392"/>
        <dbReference type="EC" id="3.6.1.27"/>
    </reaction>
</comment>
<dbReference type="EMBL" id="NFLB01000001">
    <property type="protein sequence ID" value="OUQ06487.1"/>
    <property type="molecule type" value="Genomic_DNA"/>
</dbReference>
<dbReference type="EC" id="3.6.1.27" evidence="3 17"/>
<keyword evidence="13 17" id="KW-0961">Cell wall biogenesis/degradation</keyword>
<evidence type="ECO:0000256" key="1">
    <source>
        <dbReference type="ARBA" id="ARBA00004651"/>
    </source>
</evidence>
<evidence type="ECO:0000256" key="17">
    <source>
        <dbReference type="HAMAP-Rule" id="MF_01006"/>
    </source>
</evidence>
<reference evidence="19" key="1">
    <citation type="submission" date="2017-04" db="EMBL/GenBank/DDBJ databases">
        <title>Function of individual gut microbiota members based on whole genome sequencing of pure cultures obtained from chicken caecum.</title>
        <authorList>
            <person name="Medvecky M."/>
            <person name="Cejkova D."/>
            <person name="Polansky O."/>
            <person name="Karasova D."/>
            <person name="Kubasova T."/>
            <person name="Cizek A."/>
            <person name="Rychlik I."/>
        </authorList>
    </citation>
    <scope>NUCLEOTIDE SEQUENCE [LARGE SCALE GENOMIC DNA]</scope>
    <source>
        <strain evidence="19">An149</strain>
    </source>
</reference>
<evidence type="ECO:0000256" key="2">
    <source>
        <dbReference type="ARBA" id="ARBA00010621"/>
    </source>
</evidence>
<keyword evidence="6 17" id="KW-0812">Transmembrane</keyword>
<evidence type="ECO:0000256" key="3">
    <source>
        <dbReference type="ARBA" id="ARBA00012374"/>
    </source>
</evidence>
<sequence length="281" mass="31988">MELIKNIIIYGILGAICGFAVPIPISSNGHLIIFQNIFDKMNLTAPQINDITFEIIISFGSLIAITYYYRREIIELFTMFINYIKKSNPQNNYIYGFRYCILLLIATLPTVIGSYLFIDKIETLFHEPKLVGCSLLVTAIFILLLHKFGYHKKRRSGKKINLFDALKMGIVQLFSLLPGISRSGVTLSVGMLSGLTPKTAQDFSFLMFIPVGIINIILKLNELFNTNVSQVSWSLYLTIFLVSTVTTYFSLKLLFKLLKKRKLIFFSRYCLIAGILTVLFL</sequence>
<keyword evidence="8 17" id="KW-0133">Cell shape</keyword>
<evidence type="ECO:0000256" key="14">
    <source>
        <dbReference type="ARBA" id="ARBA00032707"/>
    </source>
</evidence>
<protein>
    <recommendedName>
        <fullName evidence="4 17">Undecaprenyl-diphosphatase</fullName>
        <ecNumber evidence="3 17">3.6.1.27</ecNumber>
    </recommendedName>
    <alternativeName>
        <fullName evidence="15 17">Bacitracin resistance protein</fullName>
    </alternativeName>
    <alternativeName>
        <fullName evidence="14 17">Undecaprenyl pyrophosphate phosphatase</fullName>
    </alternativeName>
</protein>
<keyword evidence="12 17" id="KW-0046">Antibiotic resistance</keyword>
<feature type="transmembrane region" description="Helical" evidence="17">
    <location>
        <begin position="95"/>
        <end position="118"/>
    </location>
</feature>
<keyword evidence="10 17" id="KW-1133">Transmembrane helix</keyword>
<feature type="transmembrane region" description="Helical" evidence="17">
    <location>
        <begin position="263"/>
        <end position="280"/>
    </location>
</feature>
<dbReference type="GO" id="GO:0005886">
    <property type="term" value="C:plasma membrane"/>
    <property type="evidence" value="ECO:0007669"/>
    <property type="project" value="UniProtKB-SubCell"/>
</dbReference>
<dbReference type="GO" id="GO:0009252">
    <property type="term" value="P:peptidoglycan biosynthetic process"/>
    <property type="evidence" value="ECO:0007669"/>
    <property type="project" value="UniProtKB-KW"/>
</dbReference>
<evidence type="ECO:0000256" key="16">
    <source>
        <dbReference type="ARBA" id="ARBA00047594"/>
    </source>
</evidence>
<dbReference type="GO" id="GO:0046677">
    <property type="term" value="P:response to antibiotic"/>
    <property type="evidence" value="ECO:0007669"/>
    <property type="project" value="UniProtKB-UniRule"/>
</dbReference>
<feature type="transmembrane region" description="Helical" evidence="17">
    <location>
        <begin position="233"/>
        <end position="251"/>
    </location>
</feature>
<feature type="transmembrane region" description="Helical" evidence="17">
    <location>
        <begin position="130"/>
        <end position="150"/>
    </location>
</feature>
<evidence type="ECO:0000256" key="12">
    <source>
        <dbReference type="ARBA" id="ARBA00023251"/>
    </source>
</evidence>
<keyword evidence="5 17" id="KW-1003">Cell membrane</keyword>
<dbReference type="GO" id="GO:0050380">
    <property type="term" value="F:undecaprenyl-diphosphatase activity"/>
    <property type="evidence" value="ECO:0007669"/>
    <property type="project" value="UniProtKB-UniRule"/>
</dbReference>
<dbReference type="PANTHER" id="PTHR30622:SF2">
    <property type="entry name" value="UNDECAPRENYL-DIPHOSPHATASE"/>
    <property type="match status" value="1"/>
</dbReference>
<evidence type="ECO:0000256" key="10">
    <source>
        <dbReference type="ARBA" id="ARBA00022989"/>
    </source>
</evidence>
<dbReference type="RefSeq" id="WP_087253848.1">
    <property type="nucleotide sequence ID" value="NZ_CAJKXS010000064.1"/>
</dbReference>
<dbReference type="Proteomes" id="UP000196258">
    <property type="component" value="Unassembled WGS sequence"/>
</dbReference>
<dbReference type="PANTHER" id="PTHR30622">
    <property type="entry name" value="UNDECAPRENYL-DIPHOSPHATASE"/>
    <property type="match status" value="1"/>
</dbReference>
<evidence type="ECO:0000256" key="9">
    <source>
        <dbReference type="ARBA" id="ARBA00022984"/>
    </source>
</evidence>
<evidence type="ECO:0000256" key="13">
    <source>
        <dbReference type="ARBA" id="ARBA00023316"/>
    </source>
</evidence>
<proteinExistence type="inferred from homology"/>
<dbReference type="GO" id="GO:0008360">
    <property type="term" value="P:regulation of cell shape"/>
    <property type="evidence" value="ECO:0007669"/>
    <property type="project" value="UniProtKB-KW"/>
</dbReference>
<evidence type="ECO:0000256" key="4">
    <source>
        <dbReference type="ARBA" id="ARBA00021581"/>
    </source>
</evidence>
<dbReference type="AlphaFoldDB" id="A0A1Y4QMP0"/>
<organism evidence="18 19">
    <name type="scientific">Thomasclavelia spiroformis</name>
    <dbReference type="NCBI Taxonomy" id="29348"/>
    <lineage>
        <taxon>Bacteria</taxon>
        <taxon>Bacillati</taxon>
        <taxon>Bacillota</taxon>
        <taxon>Erysipelotrichia</taxon>
        <taxon>Erysipelotrichales</taxon>
        <taxon>Coprobacillaceae</taxon>
        <taxon>Thomasclavelia</taxon>
    </lineage>
</organism>
<feature type="transmembrane region" description="Helical" evidence="17">
    <location>
        <begin position="51"/>
        <end position="69"/>
    </location>
</feature>
<evidence type="ECO:0000256" key="8">
    <source>
        <dbReference type="ARBA" id="ARBA00022960"/>
    </source>
</evidence>
<keyword evidence="11 17" id="KW-0472">Membrane</keyword>
<name>A0A1Y4QMP0_9FIRM</name>
<dbReference type="Pfam" id="PF02673">
    <property type="entry name" value="BacA"/>
    <property type="match status" value="1"/>
</dbReference>
<dbReference type="GO" id="GO:0071555">
    <property type="term" value="P:cell wall organization"/>
    <property type="evidence" value="ECO:0007669"/>
    <property type="project" value="UniProtKB-KW"/>
</dbReference>
<feature type="transmembrane region" description="Helical" evidence="17">
    <location>
        <begin position="7"/>
        <end position="25"/>
    </location>
</feature>
<comment type="caution">
    <text evidence="18">The sequence shown here is derived from an EMBL/GenBank/DDBJ whole genome shotgun (WGS) entry which is preliminary data.</text>
</comment>
<evidence type="ECO:0000313" key="18">
    <source>
        <dbReference type="EMBL" id="OUQ06487.1"/>
    </source>
</evidence>
<comment type="function">
    <text evidence="17">Catalyzes the dephosphorylation of undecaprenyl diphosphate (UPP). Confers resistance to bacitracin.</text>
</comment>
<evidence type="ECO:0000256" key="5">
    <source>
        <dbReference type="ARBA" id="ARBA00022475"/>
    </source>
</evidence>
<comment type="subcellular location">
    <subcellularLocation>
        <location evidence="1 17">Cell membrane</location>
        <topology evidence="1 17">Multi-pass membrane protein</topology>
    </subcellularLocation>
</comment>
<keyword evidence="7 17" id="KW-0378">Hydrolase</keyword>
<evidence type="ECO:0000256" key="7">
    <source>
        <dbReference type="ARBA" id="ARBA00022801"/>
    </source>
</evidence>